<dbReference type="InterPro" id="IPR004090">
    <property type="entry name" value="Chemotax_Me-accpt_rcpt"/>
</dbReference>
<dbReference type="Gene3D" id="1.10.287.950">
    <property type="entry name" value="Methyl-accepting chemotaxis protein"/>
    <property type="match status" value="1"/>
</dbReference>
<dbReference type="KEGG" id="maqe:RJ40_07315"/>
<accession>A0A8A3S6G3</accession>
<dbReference type="Pfam" id="PF00015">
    <property type="entry name" value="MCPsignal"/>
    <property type="match status" value="1"/>
</dbReference>
<dbReference type="InterPro" id="IPR000014">
    <property type="entry name" value="PAS"/>
</dbReference>
<reference evidence="7" key="2">
    <citation type="submission" date="2019-02" db="EMBL/GenBank/DDBJ databases">
        <authorList>
            <person name="Chen S.-C."/>
            <person name="Chien H.-H."/>
            <person name="Lai M.-C."/>
        </authorList>
    </citation>
    <scope>NUCLEOTIDE SEQUENCE</scope>
    <source>
        <strain evidence="7">N2F9704</strain>
    </source>
</reference>
<dbReference type="SMART" id="SM00091">
    <property type="entry name" value="PAS"/>
    <property type="match status" value="1"/>
</dbReference>
<feature type="domain" description="Methyl-accepting transducer" evidence="5">
    <location>
        <begin position="444"/>
        <end position="680"/>
    </location>
</feature>
<proteinExistence type="inferred from homology"/>
<dbReference type="SUPFAM" id="SSF55785">
    <property type="entry name" value="PYP-like sensor domain (PAS domain)"/>
    <property type="match status" value="1"/>
</dbReference>
<feature type="region of interest" description="Disordered" evidence="4">
    <location>
        <begin position="1"/>
        <end position="29"/>
    </location>
</feature>
<dbReference type="GO" id="GO:0016020">
    <property type="term" value="C:membrane"/>
    <property type="evidence" value="ECO:0007669"/>
    <property type="project" value="InterPro"/>
</dbReference>
<feature type="domain" description="PAS" evidence="6">
    <location>
        <begin position="45"/>
        <end position="82"/>
    </location>
</feature>
<evidence type="ECO:0000256" key="2">
    <source>
        <dbReference type="ARBA" id="ARBA00029447"/>
    </source>
</evidence>
<dbReference type="PRINTS" id="PR00260">
    <property type="entry name" value="CHEMTRNSDUCR"/>
</dbReference>
<dbReference type="InterPro" id="IPR013656">
    <property type="entry name" value="PAS_4"/>
</dbReference>
<evidence type="ECO:0000313" key="8">
    <source>
        <dbReference type="Proteomes" id="UP001042704"/>
    </source>
</evidence>
<dbReference type="Pfam" id="PF08448">
    <property type="entry name" value="PAS_4"/>
    <property type="match status" value="1"/>
</dbReference>
<evidence type="ECO:0000256" key="3">
    <source>
        <dbReference type="PROSITE-ProRule" id="PRU00284"/>
    </source>
</evidence>
<comment type="similarity">
    <text evidence="2">Belongs to the methyl-accepting chemotaxis (MCP) protein family.</text>
</comment>
<dbReference type="PROSITE" id="PS50112">
    <property type="entry name" value="PAS"/>
    <property type="match status" value="1"/>
</dbReference>
<keyword evidence="8" id="KW-1185">Reference proteome</keyword>
<dbReference type="GO" id="GO:0004888">
    <property type="term" value="F:transmembrane signaling receptor activity"/>
    <property type="evidence" value="ECO:0007669"/>
    <property type="project" value="InterPro"/>
</dbReference>
<dbReference type="CDD" id="cd00130">
    <property type="entry name" value="PAS"/>
    <property type="match status" value="1"/>
</dbReference>
<dbReference type="Pfam" id="PF18947">
    <property type="entry name" value="HAMP_2"/>
    <property type="match status" value="2"/>
</dbReference>
<dbReference type="GO" id="GO:0006935">
    <property type="term" value="P:chemotaxis"/>
    <property type="evidence" value="ECO:0007669"/>
    <property type="project" value="InterPro"/>
</dbReference>
<sequence length="730" mass="78881">MGPDRERPAALPPHTRQETTMPDHENIIERSQDEATITRVILKGMDQAPAPIQVIDPEYRILYLNQAAADLIGVRAEDCIGKPCHAIFRNNLCNSEACPCRNAMKSGQTETARTELTGGCWIDCSGAPLKDESGQIIGAVEFIQDVTTQVRAARNLLEVGEEAQQGNLSVRASLDAEGDFLEIAENVNTLLDAVTEPFQIAATVIQEIGRGKIPERINGEYEGDFKILIDDINRCIDELSALSSANAVLKRMTLNDYTQRVEGDFNGIYADIAAEINTVIDRLLVVQNVSAHIAEGNLSDLDALKKVGKRSENDQILPALITMEESLTALVEDTERLAEAGAAGNLSVRADVTRHKGSFAEAVSGVNRLFDVVVQPLDEGMNIAAALAEGDYTRPFSEDIRVSGDFKRFKDSLNQIIVKGNAVFRKVQEAAEQVQYGTLEASKGGDQIAKAAEQVANTSQQCADLNKTTLTKMEDVSRRISDLSASNEEVASTSQEILSRADLVAQKGRDTQELGREANEKIGVVEKIAHESVEDITQLNNEMHEIDKIVKLITDISNQTNLLALNAAIEAARAGEHGRGFAVVAGEVRNLAGESKKATNDIENLISSIQAKSEKTATAISSANNEITASVQSVNNAILALNEIVEGAVAVTHDMGEIARAIEDQANTTNTVVQIVEDGTAMTRESLNQVEDLAALAEETSASTEEIGSAVHELNRLASDLADEMKKFKV</sequence>
<name>A0A8A3S6G3_9EURY</name>
<dbReference type="Proteomes" id="UP001042704">
    <property type="component" value="Chromosome"/>
</dbReference>
<dbReference type="InterPro" id="IPR004089">
    <property type="entry name" value="MCPsignal_dom"/>
</dbReference>
<dbReference type="Gene3D" id="1.20.120.1530">
    <property type="match status" value="2"/>
</dbReference>
<evidence type="ECO:0000256" key="4">
    <source>
        <dbReference type="SAM" id="MobiDB-lite"/>
    </source>
</evidence>
<dbReference type="Gene3D" id="3.30.450.20">
    <property type="entry name" value="PAS domain"/>
    <property type="match status" value="1"/>
</dbReference>
<dbReference type="NCBIfam" id="TIGR00229">
    <property type="entry name" value="sensory_box"/>
    <property type="match status" value="1"/>
</dbReference>
<evidence type="ECO:0000256" key="1">
    <source>
        <dbReference type="ARBA" id="ARBA00023224"/>
    </source>
</evidence>
<feature type="compositionally biased region" description="Basic and acidic residues" evidence="4">
    <location>
        <begin position="15"/>
        <end position="29"/>
    </location>
</feature>
<dbReference type="SUPFAM" id="SSF58104">
    <property type="entry name" value="Methyl-accepting chemotaxis protein (MCP) signaling domain"/>
    <property type="match status" value="1"/>
</dbReference>
<dbReference type="CDD" id="cd11386">
    <property type="entry name" value="MCP_signal"/>
    <property type="match status" value="1"/>
</dbReference>
<gene>
    <name evidence="7" type="ORF">RJ40_07315</name>
</gene>
<keyword evidence="1 3" id="KW-0807">Transducer</keyword>
<dbReference type="PANTHER" id="PTHR32089:SF112">
    <property type="entry name" value="LYSOZYME-LIKE PROTEIN-RELATED"/>
    <property type="match status" value="1"/>
</dbReference>
<dbReference type="InterPro" id="IPR035965">
    <property type="entry name" value="PAS-like_dom_sf"/>
</dbReference>
<evidence type="ECO:0000313" key="7">
    <source>
        <dbReference type="EMBL" id="QSZ67321.1"/>
    </source>
</evidence>
<protein>
    <submittedName>
        <fullName evidence="7">PAS domain-containing protein</fullName>
    </submittedName>
</protein>
<dbReference type="SMART" id="SM00283">
    <property type="entry name" value="MA"/>
    <property type="match status" value="1"/>
</dbReference>
<dbReference type="GO" id="GO:0007165">
    <property type="term" value="P:signal transduction"/>
    <property type="evidence" value="ECO:0007669"/>
    <property type="project" value="UniProtKB-KW"/>
</dbReference>
<evidence type="ECO:0000259" key="6">
    <source>
        <dbReference type="PROSITE" id="PS50112"/>
    </source>
</evidence>
<organism evidence="7 8">
    <name type="scientific">Methanofollis aquaemaris</name>
    <dbReference type="NCBI Taxonomy" id="126734"/>
    <lineage>
        <taxon>Archaea</taxon>
        <taxon>Methanobacteriati</taxon>
        <taxon>Methanobacteriota</taxon>
        <taxon>Stenosarchaea group</taxon>
        <taxon>Methanomicrobia</taxon>
        <taxon>Methanomicrobiales</taxon>
        <taxon>Methanomicrobiaceae</taxon>
        <taxon>Methanofollis</taxon>
    </lineage>
</organism>
<dbReference type="EMBL" id="CP036172">
    <property type="protein sequence ID" value="QSZ67321.1"/>
    <property type="molecule type" value="Genomic_DNA"/>
</dbReference>
<reference evidence="7" key="1">
    <citation type="journal article" date="2001" name="Int. J. Syst. Evol. Microbiol.">
        <title>Methanofollis aquaemaris sp. nov., a methanogen isolated from an aquaculture fish pond.</title>
        <authorList>
            <person name="Lai M.C."/>
            <person name="Chen S.C."/>
        </authorList>
    </citation>
    <scope>NUCLEOTIDE SEQUENCE</scope>
    <source>
        <strain evidence="7">N2F9704</strain>
    </source>
</reference>
<evidence type="ECO:0000259" key="5">
    <source>
        <dbReference type="PROSITE" id="PS50111"/>
    </source>
</evidence>
<dbReference type="AlphaFoldDB" id="A0A8A3S6G3"/>
<dbReference type="PROSITE" id="PS50111">
    <property type="entry name" value="CHEMOTAXIS_TRANSDUC_2"/>
    <property type="match status" value="1"/>
</dbReference>
<dbReference type="InterPro" id="IPR003660">
    <property type="entry name" value="HAMP_dom"/>
</dbReference>
<dbReference type="PANTHER" id="PTHR32089">
    <property type="entry name" value="METHYL-ACCEPTING CHEMOTAXIS PROTEIN MCPB"/>
    <property type="match status" value="1"/>
</dbReference>